<protein>
    <submittedName>
        <fullName evidence="7">Threonine transporter RhtB</fullName>
    </submittedName>
</protein>
<comment type="caution">
    <text evidence="7">The sequence shown here is derived from an EMBL/GenBank/DDBJ whole genome shotgun (WGS) entry which is preliminary data.</text>
</comment>
<dbReference type="PIRSF" id="PIRSF006324">
    <property type="entry name" value="LeuE"/>
    <property type="match status" value="1"/>
</dbReference>
<evidence type="ECO:0000256" key="1">
    <source>
        <dbReference type="ARBA" id="ARBA00004651"/>
    </source>
</evidence>
<feature type="transmembrane region" description="Helical" evidence="6">
    <location>
        <begin position="6"/>
        <end position="26"/>
    </location>
</feature>
<feature type="transmembrane region" description="Helical" evidence="6">
    <location>
        <begin position="149"/>
        <end position="171"/>
    </location>
</feature>
<gene>
    <name evidence="7" type="ORF">GCM10007854_22970</name>
</gene>
<evidence type="ECO:0000256" key="3">
    <source>
        <dbReference type="ARBA" id="ARBA00022692"/>
    </source>
</evidence>
<feature type="transmembrane region" description="Helical" evidence="6">
    <location>
        <begin position="38"/>
        <end position="62"/>
    </location>
</feature>
<comment type="subcellular location">
    <subcellularLocation>
        <location evidence="1">Cell membrane</location>
        <topology evidence="1">Multi-pass membrane protein</topology>
    </subcellularLocation>
</comment>
<evidence type="ECO:0000313" key="8">
    <source>
        <dbReference type="Proteomes" id="UP001161390"/>
    </source>
</evidence>
<name>A0ABQ5V2N8_9PROT</name>
<dbReference type="EMBL" id="BSNJ01000005">
    <property type="protein sequence ID" value="GLQ21342.1"/>
    <property type="molecule type" value="Genomic_DNA"/>
</dbReference>
<evidence type="ECO:0000256" key="2">
    <source>
        <dbReference type="ARBA" id="ARBA00022475"/>
    </source>
</evidence>
<sequence>MTLEGLTPFLLTSLLIELTPGPNMAYLALVSATQGRRFGFATTAGVALGLLVIGLLAALGVGKIVSTSPALFQILRWAGVFYMVYLAWAGWHANSENSPARQQPTDKLARYFRHGLIINLLNPKAGLFFIAILPTFLSPDPMLWEAPTLLVLYVIIATIIHLVLVIFCAQLHPLLSDETRNSVFRKALSISLLAVAAWMVWVTRGGL</sequence>
<keyword evidence="5 6" id="KW-0472">Membrane</keyword>
<evidence type="ECO:0000256" key="6">
    <source>
        <dbReference type="SAM" id="Phobius"/>
    </source>
</evidence>
<feature type="transmembrane region" description="Helical" evidence="6">
    <location>
        <begin position="183"/>
        <end position="201"/>
    </location>
</feature>
<keyword evidence="4 6" id="KW-1133">Transmembrane helix</keyword>
<dbReference type="Pfam" id="PF01810">
    <property type="entry name" value="LysE"/>
    <property type="match status" value="1"/>
</dbReference>
<reference evidence="7" key="1">
    <citation type="journal article" date="2014" name="Int. J. Syst. Evol. Microbiol.">
        <title>Complete genome of a new Firmicutes species belonging to the dominant human colonic microbiota ('Ruminococcus bicirculans') reveals two chromosomes and a selective capacity to utilize plant glucans.</title>
        <authorList>
            <consortium name="NISC Comparative Sequencing Program"/>
            <person name="Wegmann U."/>
            <person name="Louis P."/>
            <person name="Goesmann A."/>
            <person name="Henrissat B."/>
            <person name="Duncan S.H."/>
            <person name="Flint H.J."/>
        </authorList>
    </citation>
    <scope>NUCLEOTIDE SEQUENCE</scope>
    <source>
        <strain evidence="7">NBRC 108216</strain>
    </source>
</reference>
<evidence type="ECO:0000256" key="5">
    <source>
        <dbReference type="ARBA" id="ARBA00023136"/>
    </source>
</evidence>
<keyword evidence="3 6" id="KW-0812">Transmembrane</keyword>
<evidence type="ECO:0000313" key="7">
    <source>
        <dbReference type="EMBL" id="GLQ21342.1"/>
    </source>
</evidence>
<reference evidence="7" key="2">
    <citation type="submission" date="2023-01" db="EMBL/GenBank/DDBJ databases">
        <title>Draft genome sequence of Algimonas porphyrae strain NBRC 108216.</title>
        <authorList>
            <person name="Sun Q."/>
            <person name="Mori K."/>
        </authorList>
    </citation>
    <scope>NUCLEOTIDE SEQUENCE</scope>
    <source>
        <strain evidence="7">NBRC 108216</strain>
    </source>
</reference>
<feature type="transmembrane region" description="Helical" evidence="6">
    <location>
        <begin position="115"/>
        <end position="137"/>
    </location>
</feature>
<dbReference type="InterPro" id="IPR001123">
    <property type="entry name" value="LeuE-type"/>
</dbReference>
<dbReference type="PANTHER" id="PTHR30086">
    <property type="entry name" value="ARGININE EXPORTER PROTEIN ARGO"/>
    <property type="match status" value="1"/>
</dbReference>
<evidence type="ECO:0000256" key="4">
    <source>
        <dbReference type="ARBA" id="ARBA00022989"/>
    </source>
</evidence>
<dbReference type="RefSeq" id="WP_284372788.1">
    <property type="nucleotide sequence ID" value="NZ_BSNJ01000005.1"/>
</dbReference>
<keyword evidence="8" id="KW-1185">Reference proteome</keyword>
<proteinExistence type="predicted"/>
<feature type="transmembrane region" description="Helical" evidence="6">
    <location>
        <begin position="74"/>
        <end position="94"/>
    </location>
</feature>
<accession>A0ABQ5V2N8</accession>
<dbReference type="PANTHER" id="PTHR30086:SF20">
    <property type="entry name" value="ARGININE EXPORTER PROTEIN ARGO-RELATED"/>
    <property type="match status" value="1"/>
</dbReference>
<organism evidence="7 8">
    <name type="scientific">Algimonas porphyrae</name>
    <dbReference type="NCBI Taxonomy" id="1128113"/>
    <lineage>
        <taxon>Bacteria</taxon>
        <taxon>Pseudomonadati</taxon>
        <taxon>Pseudomonadota</taxon>
        <taxon>Alphaproteobacteria</taxon>
        <taxon>Maricaulales</taxon>
        <taxon>Robiginitomaculaceae</taxon>
        <taxon>Algimonas</taxon>
    </lineage>
</organism>
<dbReference type="Proteomes" id="UP001161390">
    <property type="component" value="Unassembled WGS sequence"/>
</dbReference>
<keyword evidence="2" id="KW-1003">Cell membrane</keyword>